<dbReference type="InterPro" id="IPR007111">
    <property type="entry name" value="NACHT_NTPase"/>
</dbReference>
<dbReference type="InterPro" id="IPR027417">
    <property type="entry name" value="P-loop_NTPase"/>
</dbReference>
<dbReference type="EMBL" id="JAWRVI010000245">
    <property type="protein sequence ID" value="KAK4070042.1"/>
    <property type="molecule type" value="Genomic_DNA"/>
</dbReference>
<dbReference type="Gene3D" id="3.40.50.1820">
    <property type="entry name" value="alpha/beta hydrolase"/>
    <property type="match status" value="1"/>
</dbReference>
<evidence type="ECO:0000256" key="2">
    <source>
        <dbReference type="SAM" id="MobiDB-lite"/>
    </source>
</evidence>
<dbReference type="PANTHER" id="PTHR10039:SF14">
    <property type="entry name" value="NACHT DOMAIN-CONTAINING PROTEIN"/>
    <property type="match status" value="1"/>
</dbReference>
<feature type="domain" description="NACHT" evidence="3">
    <location>
        <begin position="416"/>
        <end position="565"/>
    </location>
</feature>
<dbReference type="Pfam" id="PF12697">
    <property type="entry name" value="Abhydrolase_6"/>
    <property type="match status" value="1"/>
</dbReference>
<proteinExistence type="predicted"/>
<dbReference type="InterPro" id="IPR002110">
    <property type="entry name" value="Ankyrin_rpt"/>
</dbReference>
<organism evidence="4 5">
    <name type="scientific">Purpureocillium lilacinum</name>
    <name type="common">Paecilomyces lilacinus</name>
    <dbReference type="NCBI Taxonomy" id="33203"/>
    <lineage>
        <taxon>Eukaryota</taxon>
        <taxon>Fungi</taxon>
        <taxon>Dikarya</taxon>
        <taxon>Ascomycota</taxon>
        <taxon>Pezizomycotina</taxon>
        <taxon>Sordariomycetes</taxon>
        <taxon>Hypocreomycetidae</taxon>
        <taxon>Hypocreales</taxon>
        <taxon>Ophiocordycipitaceae</taxon>
        <taxon>Purpureocillium</taxon>
    </lineage>
</organism>
<dbReference type="SMART" id="SM00248">
    <property type="entry name" value="ANK"/>
    <property type="match status" value="5"/>
</dbReference>
<gene>
    <name evidence="4" type="ORF">Purlil1_13560</name>
</gene>
<comment type="caution">
    <text evidence="4">The sequence shown here is derived from an EMBL/GenBank/DDBJ whole genome shotgun (WGS) entry which is preliminary data.</text>
</comment>
<evidence type="ECO:0000256" key="1">
    <source>
        <dbReference type="ARBA" id="ARBA00022737"/>
    </source>
</evidence>
<feature type="region of interest" description="Disordered" evidence="2">
    <location>
        <begin position="40"/>
        <end position="65"/>
    </location>
</feature>
<evidence type="ECO:0000259" key="3">
    <source>
        <dbReference type="PROSITE" id="PS50837"/>
    </source>
</evidence>
<evidence type="ECO:0000313" key="4">
    <source>
        <dbReference type="EMBL" id="KAK4070042.1"/>
    </source>
</evidence>
<dbReference type="Gene3D" id="1.25.40.20">
    <property type="entry name" value="Ankyrin repeat-containing domain"/>
    <property type="match status" value="1"/>
</dbReference>
<dbReference type="Gene3D" id="1.20.5.340">
    <property type="match status" value="11"/>
</dbReference>
<reference evidence="4 5" key="1">
    <citation type="journal article" date="2024" name="Microbiol. Resour. Announc.">
        <title>Genome annotations for the ascomycete fungi Trichoderma harzianum, Trichoderma aggressivum, and Purpureocillium lilacinum.</title>
        <authorList>
            <person name="Beijen E.P.W."/>
            <person name="Ohm R.A."/>
        </authorList>
    </citation>
    <scope>NUCLEOTIDE SEQUENCE [LARGE SCALE GENOMIC DNA]</scope>
    <source>
        <strain evidence="4 5">CBS 150709</strain>
    </source>
</reference>
<dbReference type="Pfam" id="PF23397">
    <property type="entry name" value="DUF7104"/>
    <property type="match status" value="23"/>
</dbReference>
<dbReference type="InterPro" id="IPR029058">
    <property type="entry name" value="AB_hydrolase_fold"/>
</dbReference>
<dbReference type="Gene3D" id="3.40.50.300">
    <property type="entry name" value="P-loop containing nucleotide triphosphate hydrolases"/>
    <property type="match status" value="1"/>
</dbReference>
<accession>A0ABR0BDV3</accession>
<evidence type="ECO:0000313" key="5">
    <source>
        <dbReference type="Proteomes" id="UP001287286"/>
    </source>
</evidence>
<sequence>MDSASALPLTLVAGTAAIAFLWWSRHWHTLASGARAEVLPGRPAQDPQRGPPQGQISQKRSARQPLEILYPEPTDNKDDTCEVDIIAVHGLGSDVDWSWTWKDGDRHVHWLSDHDMLPAKVPTARIIAYNYDSRWHSNAPKTRLQLCGEELIHSIHSFRDNAHHRPIIFVGHSLGGNVIVQAMLYASNEDKYKHFAMVTAGVVFLGSPLRGTKWQPFLDSLTALMGPAGSHRGITRELGFDEPELLDRLHRFCRLRNSLLTPVACFSELYETDYGRRSGVGGLVKGIVVEEASACIPGLDRYALQADHLKMNKYQGPSDRSFLSVSRIISEMCHGAKKIVRLRHDPKEVITGSYHVLEHRPEAKNCLRDLFLTDPHEDKAALKRKKGDRARGTCEWILGTEVLTDWLGTIKRPDLQILWLHGNPGTGKSTMAIFLAEALSESFSTTDGKMLAYFFCDSAFDTRKTAISIIRGLLLQLVQQQPRLLAYILPKYDERGADLFTSFDALWTTFMEVAADESTGRKYLIIDAIDECEEESRETLLCQLRKAFQGRGAPSTMSFLITSRPYPEIRRYFKESPNRDLASFLESRRDIDHCINERVAQLAHANDYTRKIAEKVRNILRDKAEGTFLWVGIACNELACVPSKDAIPLLEKMPKGLHSLYKRLLDTALEQNTAKADEVRLILSLVTVSRRPLSLMELAEVCQLHADEDDAETRAQFMREHIESCRLLVIIQEGRIFLLHKSVKDFLTGTGAGHVHKLEAHADLAYRCIGLLIKKFRDGQPLHYFAKYAIKEWPNHARLARSRFRIKTSQMSFFEMNSPWWDEWLKSYRTLQEGWPIARRFTALHLAAYWGLPALARHLACSYGPRGIKGDVRLVDYTDDGGFTPLESACATPMGHLTVVSILLDMGARVTTRALEDAAWRPHSSKKVMALLLDRGGDKISISAEVMTAAASNVEVMRLLLDRRRDISITDKVLRAAAGNKWCGAEVMELLLDRRGDEIIITGEVMTAAAGNWRCGKEVMKLLLTRQREISVTKEVVTAAAENQQSGKEVIAMLLDRPSYEGFIMDVVVKAAAGYWQGGKEVLATLFNRRRQVISITDEVLKAAAGNWDSGEEVLALMLDQCKDEVSITDEVVRAAVGNEKCGKDVMELLIDRRGKEFTITDEVMKVAAGNWGSGEEVLALMLDRRGEEANITDEVVRAAAGNWKCGKEITKLLLDRRRDISITDKVMRAAAGNEWCGAEVMELLLDRRGEEISVTDEVVRLAARHWKGGKEVLALLLDRGGEDICITDEMVAAAARNRRYGEEILALLLDRGGEDISITDEVVRAAAGNSGCGKAVMALLIDRRGKEFSITDEVVRAAAGNSGCGKAVMALLIDRRGKEFSITDEVMKVAAGNWPSGMEVMTLLLDRQRDVAAMTGKAASIIAENFHTNLMALLLDRGGEDICITDEMVAAAARNRRYGEEILALLLDRGGEDISITDEVVRAAAGNSGCGKAVMALLINRRGKEFSITDEMIKAAAGNRGNGKEILALLLDCCGEEISITDKVLKAAAGNWRYGKEVLAQLLSRCREESSITDEVVRAAAGNRGCGKEVMELLLDQRRKMFSITDEVVRAAAGNKGCGKEVMELLLDRRRKEFSITDEVLRAAASNSCCGKEVLQLLLDPRREDTSITSEAAKGAARGGDCDKEVTPLDRQEEEIGIADDMLKATAGSRHASRAWLYRLSTREKRGSPLRTSW</sequence>
<dbReference type="InterPro" id="IPR036770">
    <property type="entry name" value="Ankyrin_rpt-contain_sf"/>
</dbReference>
<dbReference type="PROSITE" id="PS50837">
    <property type="entry name" value="NACHT"/>
    <property type="match status" value="1"/>
</dbReference>
<dbReference type="SUPFAM" id="SSF48403">
    <property type="entry name" value="Ankyrin repeat"/>
    <property type="match status" value="1"/>
</dbReference>
<dbReference type="PANTHER" id="PTHR10039">
    <property type="entry name" value="AMELOGENIN"/>
    <property type="match status" value="1"/>
</dbReference>
<dbReference type="Proteomes" id="UP001287286">
    <property type="component" value="Unassembled WGS sequence"/>
</dbReference>
<protein>
    <recommendedName>
        <fullName evidence="3">NACHT domain-containing protein</fullName>
    </recommendedName>
</protein>
<dbReference type="SUPFAM" id="SSF52540">
    <property type="entry name" value="P-loop containing nucleoside triphosphate hydrolases"/>
    <property type="match status" value="1"/>
</dbReference>
<name>A0ABR0BDV3_PURLI</name>
<keyword evidence="1" id="KW-0677">Repeat</keyword>
<dbReference type="Pfam" id="PF24883">
    <property type="entry name" value="NPHP3_N"/>
    <property type="match status" value="1"/>
</dbReference>
<dbReference type="SUPFAM" id="SSF53474">
    <property type="entry name" value="alpha/beta-Hydrolases"/>
    <property type="match status" value="1"/>
</dbReference>
<dbReference type="InterPro" id="IPR055530">
    <property type="entry name" value="DUF7104"/>
</dbReference>
<dbReference type="InterPro" id="IPR000073">
    <property type="entry name" value="AB_hydrolase_1"/>
</dbReference>
<dbReference type="InterPro" id="IPR056884">
    <property type="entry name" value="NPHP3-like_N"/>
</dbReference>
<keyword evidence="5" id="KW-1185">Reference proteome</keyword>